<dbReference type="SMART" id="SM00355">
    <property type="entry name" value="ZnF_C2H2"/>
    <property type="match status" value="2"/>
</dbReference>
<feature type="domain" description="C2H2-type" evidence="3">
    <location>
        <begin position="613"/>
        <end position="640"/>
    </location>
</feature>
<dbReference type="PANTHER" id="PTHR38886">
    <property type="entry name" value="SESA DOMAIN-CONTAINING PROTEIN"/>
    <property type="match status" value="1"/>
</dbReference>
<reference evidence="4" key="1">
    <citation type="submission" date="2022-11" db="EMBL/GenBank/DDBJ databases">
        <title>Chromosomal genome sequence assembly and mating type (MAT) locus characterization of the leprose asexual lichenized fungus Lepraria neglecta (Nyl.) Erichsen.</title>
        <authorList>
            <person name="Allen J.L."/>
            <person name="Pfeffer B."/>
        </authorList>
    </citation>
    <scope>NUCLEOTIDE SEQUENCE</scope>
    <source>
        <strain evidence="4">Allen 5258</strain>
    </source>
</reference>
<evidence type="ECO:0000313" key="5">
    <source>
        <dbReference type="Proteomes" id="UP001276659"/>
    </source>
</evidence>
<feature type="domain" description="C2H2-type" evidence="3">
    <location>
        <begin position="649"/>
        <end position="678"/>
    </location>
</feature>
<dbReference type="InterPro" id="IPR054464">
    <property type="entry name" value="ULD_fung"/>
</dbReference>
<evidence type="ECO:0000259" key="3">
    <source>
        <dbReference type="PROSITE" id="PS50157"/>
    </source>
</evidence>
<dbReference type="PROSITE" id="PS00028">
    <property type="entry name" value="ZINC_FINGER_C2H2_1"/>
    <property type="match status" value="2"/>
</dbReference>
<evidence type="ECO:0000256" key="2">
    <source>
        <dbReference type="SAM" id="MobiDB-lite"/>
    </source>
</evidence>
<evidence type="ECO:0000313" key="4">
    <source>
        <dbReference type="EMBL" id="KAK3174116.1"/>
    </source>
</evidence>
<dbReference type="PANTHER" id="PTHR38886:SF1">
    <property type="entry name" value="NACHT-NTPASE AND P-LOOP NTPASES N-TERMINAL DOMAIN-CONTAINING PROTEIN"/>
    <property type="match status" value="1"/>
</dbReference>
<dbReference type="Pfam" id="PF00096">
    <property type="entry name" value="zf-C2H2"/>
    <property type="match status" value="2"/>
</dbReference>
<organism evidence="4 5">
    <name type="scientific">Lepraria neglecta</name>
    <dbReference type="NCBI Taxonomy" id="209136"/>
    <lineage>
        <taxon>Eukaryota</taxon>
        <taxon>Fungi</taxon>
        <taxon>Dikarya</taxon>
        <taxon>Ascomycota</taxon>
        <taxon>Pezizomycotina</taxon>
        <taxon>Lecanoromycetes</taxon>
        <taxon>OSLEUM clade</taxon>
        <taxon>Lecanoromycetidae</taxon>
        <taxon>Lecanorales</taxon>
        <taxon>Lecanorineae</taxon>
        <taxon>Stereocaulaceae</taxon>
        <taxon>Lepraria</taxon>
    </lineage>
</organism>
<sequence length="754" mass="84350">MTPAFGFSVGDFISAIGLIKKVSKALKNTGGAAAEYQNVIVELKALKNVLRHLETLEPTEDNTRHVNAIRGMALACQLPLRDFMVKIEKYEASLGPWSERTSWGSAGRKAKWAVSFAEEVKKLRALVAAKHISINLLLATHSSQTLSNMNARTKQEHGDLLSKVAEYRAAMTTTQKSVELLNDKVSQEGADIRGRLDAISNKVDATQVSIISMQSLGRQILSYIRTFPTEVRGLLQTIVSNNWQMYQVLLQIQQNTSRTPTALHASNIRFTNVLGEYKELPYEYFCHWEPFEGFLRAQFKGKPGEAKVSDGRFHIIDTTDNARAIVNSETWNRSISEGTGMTGCTTSKVLKCQTCRLNFFPTLSEFEDGFGRISILEDDEEITQKQVMEDMQIYGSRPEPPEAVEVDEDTRLAEMTLPPKRNAAQFEEAVDRPAKIRKKGESKTYNYQAVTAMDWNSGASPLDAWLNQSAIPYTAPTVDLKEEKGSSRKDSVAQEIEEIKVFRNVHMAIAPEPATGQHLVAIDAIAELEVDAQIYYRNIVDRYPDLPSYLALRLARANRDRAERLRQQKIRGQTSQVPSDLDGEDYHGNITSPAPQTMMGKPNASIFNAQKEHKCKICDRCFTRASSLQTHRYSHTGEKRKQARLRLVYVCEIEGCGRHFSVESNLRRHHKIHGGNRLSPCESSAPNGDVTANGDTKGYSQDWASWNLSMASLAEPANRDSPVQEYTCDNCGFEGLNCDGKRPCSNCNSYKSGK</sequence>
<protein>
    <recommendedName>
        <fullName evidence="3">C2H2-type domain-containing protein</fullName>
    </recommendedName>
</protein>
<dbReference type="Gene3D" id="3.30.160.60">
    <property type="entry name" value="Classic Zinc Finger"/>
    <property type="match status" value="2"/>
</dbReference>
<name>A0AAD9ZAM3_9LECA</name>
<dbReference type="PROSITE" id="PS50157">
    <property type="entry name" value="ZINC_FINGER_C2H2_2"/>
    <property type="match status" value="2"/>
</dbReference>
<gene>
    <name evidence="4" type="ORF">OEA41_001360</name>
</gene>
<keyword evidence="1" id="KW-0863">Zinc-finger</keyword>
<proteinExistence type="predicted"/>
<evidence type="ECO:0000256" key="1">
    <source>
        <dbReference type="PROSITE-ProRule" id="PRU00042"/>
    </source>
</evidence>
<dbReference type="InterPro" id="IPR036236">
    <property type="entry name" value="Znf_C2H2_sf"/>
</dbReference>
<dbReference type="GO" id="GO:0008270">
    <property type="term" value="F:zinc ion binding"/>
    <property type="evidence" value="ECO:0007669"/>
    <property type="project" value="UniProtKB-KW"/>
</dbReference>
<keyword evidence="1" id="KW-0862">Zinc</keyword>
<dbReference type="SUPFAM" id="SSF57667">
    <property type="entry name" value="beta-beta-alpha zinc fingers"/>
    <property type="match status" value="1"/>
</dbReference>
<comment type="caution">
    <text evidence="4">The sequence shown here is derived from an EMBL/GenBank/DDBJ whole genome shotgun (WGS) entry which is preliminary data.</text>
</comment>
<dbReference type="EMBL" id="JASNWA010000006">
    <property type="protein sequence ID" value="KAK3174116.1"/>
    <property type="molecule type" value="Genomic_DNA"/>
</dbReference>
<keyword evidence="5" id="KW-1185">Reference proteome</keyword>
<keyword evidence="1" id="KW-0479">Metal-binding</keyword>
<dbReference type="InterPro" id="IPR013087">
    <property type="entry name" value="Znf_C2H2_type"/>
</dbReference>
<dbReference type="Pfam" id="PF22893">
    <property type="entry name" value="ULD_2"/>
    <property type="match status" value="1"/>
</dbReference>
<dbReference type="AlphaFoldDB" id="A0AAD9ZAM3"/>
<feature type="region of interest" description="Disordered" evidence="2">
    <location>
        <begin position="677"/>
        <end position="696"/>
    </location>
</feature>
<feature type="region of interest" description="Disordered" evidence="2">
    <location>
        <begin position="566"/>
        <end position="585"/>
    </location>
</feature>
<dbReference type="Proteomes" id="UP001276659">
    <property type="component" value="Unassembled WGS sequence"/>
</dbReference>
<accession>A0AAD9ZAM3</accession>